<sequence length="231" mass="26441">MEAPVRNSVGILFPRQLLTLDVFISWRQQFGRLRELQMYIGKDGKVRVATLQNMSVIIFGYRRREFGTSNALCNIDALLINMNNAVSMSNLSANKALYLDKIGQLTTIRSYVNLAAALGKAYLGSDKSRCVTMLLSLYQLSLLKRAELFQPFSLEDEVINLFRIDIENALYYHFPPRYCSWYKNHYMKEILASAHECPVGSFSHLHMQFVCNQLFTLHVGYANIAAKLSHL</sequence>
<evidence type="ECO:0000313" key="2">
    <source>
        <dbReference type="Proteomes" id="UP000037069"/>
    </source>
</evidence>
<protein>
    <submittedName>
        <fullName evidence="1">Uncharacterized protein</fullName>
    </submittedName>
</protein>
<accession>A0A0L0BPK2</accession>
<dbReference type="AlphaFoldDB" id="A0A0L0BPK2"/>
<comment type="caution">
    <text evidence="1">The sequence shown here is derived from an EMBL/GenBank/DDBJ whole genome shotgun (WGS) entry which is preliminary data.</text>
</comment>
<dbReference type="EMBL" id="JRES01001573">
    <property type="protein sequence ID" value="KNC21893.1"/>
    <property type="molecule type" value="Genomic_DNA"/>
</dbReference>
<proteinExistence type="predicted"/>
<organism evidence="1 2">
    <name type="scientific">Lucilia cuprina</name>
    <name type="common">Green bottle fly</name>
    <name type="synonym">Australian sheep blowfly</name>
    <dbReference type="NCBI Taxonomy" id="7375"/>
    <lineage>
        <taxon>Eukaryota</taxon>
        <taxon>Metazoa</taxon>
        <taxon>Ecdysozoa</taxon>
        <taxon>Arthropoda</taxon>
        <taxon>Hexapoda</taxon>
        <taxon>Insecta</taxon>
        <taxon>Pterygota</taxon>
        <taxon>Neoptera</taxon>
        <taxon>Endopterygota</taxon>
        <taxon>Diptera</taxon>
        <taxon>Brachycera</taxon>
        <taxon>Muscomorpha</taxon>
        <taxon>Oestroidea</taxon>
        <taxon>Calliphoridae</taxon>
        <taxon>Luciliinae</taxon>
        <taxon>Lucilia</taxon>
    </lineage>
</organism>
<dbReference type="Proteomes" id="UP000037069">
    <property type="component" value="Unassembled WGS sequence"/>
</dbReference>
<gene>
    <name evidence="1" type="ORF">FF38_14160</name>
</gene>
<evidence type="ECO:0000313" key="1">
    <source>
        <dbReference type="EMBL" id="KNC21893.1"/>
    </source>
</evidence>
<keyword evidence="2" id="KW-1185">Reference proteome</keyword>
<reference evidence="1 2" key="1">
    <citation type="journal article" date="2015" name="Nat. Commun.">
        <title>Lucilia cuprina genome unlocks parasitic fly biology to underpin future interventions.</title>
        <authorList>
            <person name="Anstead C.A."/>
            <person name="Korhonen P.K."/>
            <person name="Young N.D."/>
            <person name="Hall R.S."/>
            <person name="Jex A.R."/>
            <person name="Murali S.C."/>
            <person name="Hughes D.S."/>
            <person name="Lee S.F."/>
            <person name="Perry T."/>
            <person name="Stroehlein A.J."/>
            <person name="Ansell B.R."/>
            <person name="Breugelmans B."/>
            <person name="Hofmann A."/>
            <person name="Qu J."/>
            <person name="Dugan S."/>
            <person name="Lee S.L."/>
            <person name="Chao H."/>
            <person name="Dinh H."/>
            <person name="Han Y."/>
            <person name="Doddapaneni H.V."/>
            <person name="Worley K.C."/>
            <person name="Muzny D.M."/>
            <person name="Ioannidis P."/>
            <person name="Waterhouse R.M."/>
            <person name="Zdobnov E.M."/>
            <person name="James P.J."/>
            <person name="Bagnall N.H."/>
            <person name="Kotze A.C."/>
            <person name="Gibbs R.A."/>
            <person name="Richards S."/>
            <person name="Batterham P."/>
            <person name="Gasser R.B."/>
        </authorList>
    </citation>
    <scope>NUCLEOTIDE SEQUENCE [LARGE SCALE GENOMIC DNA]</scope>
    <source>
        <strain evidence="1 2">LS</strain>
        <tissue evidence="1">Full body</tissue>
    </source>
</reference>
<name>A0A0L0BPK2_LUCCU</name>